<dbReference type="SUPFAM" id="SSF56300">
    <property type="entry name" value="Metallo-dependent phosphatases"/>
    <property type="match status" value="1"/>
</dbReference>
<dbReference type="InterPro" id="IPR004843">
    <property type="entry name" value="Calcineurin-like_PHP"/>
</dbReference>
<reference evidence="7" key="1">
    <citation type="submission" date="2018-03" db="EMBL/GenBank/DDBJ databases">
        <authorList>
            <person name="Navarro De La Torre S."/>
        </authorList>
    </citation>
    <scope>NUCLEOTIDE SEQUENCE [LARGE SCALE GENOMIC DNA]</scope>
    <source>
        <strain evidence="7">EAod3</strain>
    </source>
</reference>
<dbReference type="AlphaFoldDB" id="A0A2R8CNK0"/>
<gene>
    <name evidence="6" type="primary">cpdA_3</name>
    <name evidence="6" type="ORF">KSP9073_02506</name>
</gene>
<accession>A0A2R8CNK0</accession>
<evidence type="ECO:0000256" key="1">
    <source>
        <dbReference type="ARBA" id="ARBA00022723"/>
    </source>
</evidence>
<comment type="similarity">
    <text evidence="4">Belongs to the cyclic nucleotide phosphodiesterase class-III family.</text>
</comment>
<dbReference type="GO" id="GO:0046872">
    <property type="term" value="F:metal ion binding"/>
    <property type="evidence" value="ECO:0007669"/>
    <property type="project" value="UniProtKB-KW"/>
</dbReference>
<feature type="domain" description="Calcineurin-like phosphoesterase" evidence="5">
    <location>
        <begin position="1"/>
        <end position="183"/>
    </location>
</feature>
<dbReference type="Gene3D" id="3.60.21.10">
    <property type="match status" value="1"/>
</dbReference>
<evidence type="ECO:0000256" key="4">
    <source>
        <dbReference type="ARBA" id="ARBA00025742"/>
    </source>
</evidence>
<keyword evidence="1" id="KW-0479">Metal-binding</keyword>
<dbReference type="Proteomes" id="UP000244934">
    <property type="component" value="Unassembled WGS sequence"/>
</dbReference>
<name>A0A2R8CNK0_9GAMM</name>
<dbReference type="PANTHER" id="PTHR42988:SF2">
    <property type="entry name" value="CYCLIC NUCLEOTIDE PHOSPHODIESTERASE CBUA0032-RELATED"/>
    <property type="match status" value="1"/>
</dbReference>
<keyword evidence="3" id="KW-0408">Iron</keyword>
<organism evidence="6 7">
    <name type="scientific">Kushneria phyllosphaerae</name>
    <dbReference type="NCBI Taxonomy" id="2100822"/>
    <lineage>
        <taxon>Bacteria</taxon>
        <taxon>Pseudomonadati</taxon>
        <taxon>Pseudomonadota</taxon>
        <taxon>Gammaproteobacteria</taxon>
        <taxon>Oceanospirillales</taxon>
        <taxon>Halomonadaceae</taxon>
        <taxon>Kushneria</taxon>
    </lineage>
</organism>
<evidence type="ECO:0000256" key="2">
    <source>
        <dbReference type="ARBA" id="ARBA00022801"/>
    </source>
</evidence>
<dbReference type="InterPro" id="IPR029052">
    <property type="entry name" value="Metallo-depent_PP-like"/>
</dbReference>
<evidence type="ECO:0000313" key="6">
    <source>
        <dbReference type="EMBL" id="SPJ34471.1"/>
    </source>
</evidence>
<evidence type="ECO:0000313" key="7">
    <source>
        <dbReference type="Proteomes" id="UP000244934"/>
    </source>
</evidence>
<sequence length="249" mass="26948">MLIIQLSDSHLKADPAGVYRDVEVEARLISMLAVVAGYQPDLIVVSGDVSDDGSLASYQRAAGHLDALGCRWVWLPGNHDHPATMAEVRALEPIIHLAGWQILLLNSWVEGEEGGRLGRQQLAHLDAQLAGEASPALLVLHHPPVSVEADWMNEIGLEDREAFWAGPGRSDHLQAVLCGHIHHEMTCLHQGVPVMSVPAIAAQFVPESQEFAVDSHAPGGFRLIHLGVDDAGQPRLSTRVEYVPVQQPG</sequence>
<keyword evidence="2 6" id="KW-0378">Hydrolase</keyword>
<keyword evidence="7" id="KW-1185">Reference proteome</keyword>
<evidence type="ECO:0000256" key="3">
    <source>
        <dbReference type="ARBA" id="ARBA00023004"/>
    </source>
</evidence>
<protein>
    <submittedName>
        <fullName evidence="6">3',5'-cyclic adenosine monophosphate phosphodiesterase CpdA</fullName>
        <ecNumber evidence="6">3.1.4.53</ecNumber>
    </submittedName>
</protein>
<dbReference type="RefSeq" id="WP_108843250.1">
    <property type="nucleotide sequence ID" value="NZ_ONZI01000003.1"/>
</dbReference>
<dbReference type="GO" id="GO:0004115">
    <property type="term" value="F:3',5'-cyclic-AMP phosphodiesterase activity"/>
    <property type="evidence" value="ECO:0007669"/>
    <property type="project" value="UniProtKB-EC"/>
</dbReference>
<dbReference type="EC" id="3.1.4.53" evidence="6"/>
<dbReference type="OrthoDB" id="9784378at2"/>
<dbReference type="EMBL" id="ONZI01000003">
    <property type="protein sequence ID" value="SPJ34471.1"/>
    <property type="molecule type" value="Genomic_DNA"/>
</dbReference>
<proteinExistence type="inferred from homology"/>
<dbReference type="Pfam" id="PF00149">
    <property type="entry name" value="Metallophos"/>
    <property type="match status" value="1"/>
</dbReference>
<evidence type="ECO:0000259" key="5">
    <source>
        <dbReference type="Pfam" id="PF00149"/>
    </source>
</evidence>
<dbReference type="InterPro" id="IPR050884">
    <property type="entry name" value="CNP_phosphodiesterase-III"/>
</dbReference>
<dbReference type="PANTHER" id="PTHR42988">
    <property type="entry name" value="PHOSPHOHYDROLASE"/>
    <property type="match status" value="1"/>
</dbReference>